<dbReference type="InterPro" id="IPR051606">
    <property type="entry name" value="Polyketide_Oxido-like"/>
</dbReference>
<dbReference type="InterPro" id="IPR036291">
    <property type="entry name" value="NAD(P)-bd_dom_sf"/>
</dbReference>
<dbReference type="PANTHER" id="PTHR43355:SF2">
    <property type="entry name" value="FLAVIN REDUCTASE (NADPH)"/>
    <property type="match status" value="1"/>
</dbReference>
<organism evidence="2 3">
    <name type="scientific">Caloenas nicobarica</name>
    <name type="common">Nicobar pigeon</name>
    <dbReference type="NCBI Taxonomy" id="187106"/>
    <lineage>
        <taxon>Eukaryota</taxon>
        <taxon>Metazoa</taxon>
        <taxon>Chordata</taxon>
        <taxon>Craniata</taxon>
        <taxon>Vertebrata</taxon>
        <taxon>Euteleostomi</taxon>
        <taxon>Archelosauria</taxon>
        <taxon>Archosauria</taxon>
        <taxon>Dinosauria</taxon>
        <taxon>Saurischia</taxon>
        <taxon>Theropoda</taxon>
        <taxon>Coelurosauria</taxon>
        <taxon>Aves</taxon>
        <taxon>Neognathae</taxon>
        <taxon>Neoaves</taxon>
        <taxon>Columbimorphae</taxon>
        <taxon>Columbiformes</taxon>
        <taxon>Columbidae</taxon>
        <taxon>Caloenas</taxon>
    </lineage>
</organism>
<protein>
    <submittedName>
        <fullName evidence="2">BLVRB reductase</fullName>
    </submittedName>
</protein>
<dbReference type="PANTHER" id="PTHR43355">
    <property type="entry name" value="FLAVIN REDUCTASE (NADPH)"/>
    <property type="match status" value="1"/>
</dbReference>
<feature type="non-terminal residue" evidence="2">
    <location>
        <position position="211"/>
    </location>
</feature>
<feature type="domain" description="NAD(P)-binding" evidence="1">
    <location>
        <begin position="10"/>
        <end position="120"/>
    </location>
</feature>
<evidence type="ECO:0000259" key="1">
    <source>
        <dbReference type="Pfam" id="PF13460"/>
    </source>
</evidence>
<feature type="non-terminal residue" evidence="2">
    <location>
        <position position="1"/>
    </location>
</feature>
<dbReference type="Proteomes" id="UP000546235">
    <property type="component" value="Unassembled WGS sequence"/>
</dbReference>
<evidence type="ECO:0000313" key="3">
    <source>
        <dbReference type="Proteomes" id="UP000546235"/>
    </source>
</evidence>
<dbReference type="InterPro" id="IPR016040">
    <property type="entry name" value="NAD(P)-bd_dom"/>
</dbReference>
<dbReference type="AlphaFoldDB" id="A0A7K6SMX5"/>
<name>A0A7K6SMX5_CALNI</name>
<keyword evidence="3" id="KW-1185">Reference proteome</keyword>
<reference evidence="2 3" key="1">
    <citation type="submission" date="2019-09" db="EMBL/GenBank/DDBJ databases">
        <title>Bird 10,000 Genomes (B10K) Project - Family phase.</title>
        <authorList>
            <person name="Zhang G."/>
        </authorList>
    </citation>
    <scope>NUCLEOTIDE SEQUENCE [LARGE SCALE GENOMIC DNA]</scope>
    <source>
        <strain evidence="2">OUT-0007</strain>
        <tissue evidence="2">Blood</tissue>
    </source>
</reference>
<dbReference type="GO" id="GO:0004074">
    <property type="term" value="F:biliverdin reductase [NAD(P)H] activity"/>
    <property type="evidence" value="ECO:0007669"/>
    <property type="project" value="TreeGrafter"/>
</dbReference>
<dbReference type="SUPFAM" id="SSF51735">
    <property type="entry name" value="NAD(P)-binding Rossmann-fold domains"/>
    <property type="match status" value="1"/>
</dbReference>
<proteinExistence type="predicted"/>
<comment type="caution">
    <text evidence="2">The sequence shown here is derived from an EMBL/GenBank/DDBJ whole genome shotgun (WGS) entry which is preliminary data.</text>
</comment>
<dbReference type="Pfam" id="PF13460">
    <property type="entry name" value="NAD_binding_10"/>
    <property type="match status" value="1"/>
</dbReference>
<dbReference type="Gene3D" id="3.40.50.720">
    <property type="entry name" value="NAD(P)-binding Rossmann-like Domain"/>
    <property type="match status" value="1"/>
</dbReference>
<dbReference type="GO" id="GO:0042602">
    <property type="term" value="F:riboflavin reductase (NADPH) activity"/>
    <property type="evidence" value="ECO:0007669"/>
    <property type="project" value="TreeGrafter"/>
</dbReference>
<accession>A0A7K6SMX5</accession>
<gene>
    <name evidence="2" type="primary">Blvrb</name>
    <name evidence="2" type="ORF">CALNIC_R14617</name>
</gene>
<dbReference type="EMBL" id="VZSB01000766">
    <property type="protein sequence ID" value="NWW98965.1"/>
    <property type="molecule type" value="Genomic_DNA"/>
</dbReference>
<evidence type="ECO:0000313" key="2">
    <source>
        <dbReference type="EMBL" id="NWW98965.1"/>
    </source>
</evidence>
<sequence>MSVKNVAIFGATGRTGLVTLAQALEQGYAVTVLVRDRARLPPLSPPPARVLVGDVRDPEAVAEAVKGQDAVIIVLGTRDDLGPTTVMSEGTRNIVAAMKTHGVRRVVACLSGGCPPVPRTRHPTPGSPPFPPVVPPMSPMSQRCCVPPVSPVLPVSSPADDRPLTGSYTVTVGASPGGSRVISKHDLGHFLLRCLQDPQYDGKNVYLAGEY</sequence>